<organism evidence="1 2">
    <name type="scientific">Callinectes sapidus reovirus 2</name>
    <dbReference type="NCBI Taxonomy" id="2789658"/>
    <lineage>
        <taxon>Viruses</taxon>
        <taxon>Riboviria</taxon>
        <taxon>Orthornavirae</taxon>
        <taxon>Duplornaviricota</taxon>
        <taxon>Resentoviricetes</taxon>
        <taxon>Reovirales</taxon>
        <taxon>Sedoreoviridae</taxon>
        <taxon>Cardoreovirus</taxon>
        <taxon>Cardoreovirus callinectes</taxon>
    </lineage>
</organism>
<evidence type="ECO:0000313" key="2">
    <source>
        <dbReference type="Proteomes" id="UP001267755"/>
    </source>
</evidence>
<dbReference type="EMBL" id="MW208687">
    <property type="protein sequence ID" value="QPK66781.1"/>
    <property type="molecule type" value="Genomic_RNA"/>
</dbReference>
<accession>A0A7U3QES0</accession>
<name>A0A7U3QES0_9REOV</name>
<reference evidence="1" key="1">
    <citation type="submission" date="2020-11" db="EMBL/GenBank/DDBJ databases">
        <title>Near-Complete Genome Sequence of a Novel Reovirus Identified from Callinectes sapidus.</title>
        <authorList>
            <person name="Zhao M."/>
            <person name="Schott E.J."/>
        </authorList>
    </citation>
    <scope>NUCLEOTIDE SEQUENCE</scope>
    <source>
        <strain evidence="1">BR8</strain>
    </source>
</reference>
<protein>
    <submittedName>
        <fullName evidence="1">VP11</fullName>
    </submittedName>
</protein>
<dbReference type="Proteomes" id="UP001267755">
    <property type="component" value="Genome"/>
</dbReference>
<proteinExistence type="predicted"/>
<keyword evidence="2" id="KW-1185">Reference proteome</keyword>
<evidence type="ECO:0000313" key="1">
    <source>
        <dbReference type="EMBL" id="QPK66781.1"/>
    </source>
</evidence>
<sequence>MFDSWGIIEMGNYSVDVNNTTDLAFMSMLMRFVATGTKSGASFDLIAQYISIYERMRLVDLTVIDAKLLVDFAAIQRVDSGTRAFIALYEVYRIQGQTAVLKPHVLRTTSALLNVYTRLENRGTVSCPSYIFTGPRMPTDFEPRLSAFIRQDRINNRWNNVMRVHLLRAGFGYGSLDNSPNMIKAYDSVRSRGINYLTAARFIDARPAADRVWR</sequence>